<dbReference type="InParanoid" id="K9TX72"/>
<dbReference type="HOGENOM" id="CLU_044180_2_0_3"/>
<feature type="region of interest" description="Disordered" evidence="1">
    <location>
        <begin position="175"/>
        <end position="208"/>
    </location>
</feature>
<protein>
    <submittedName>
        <fullName evidence="2">Uncharacterized protein</fullName>
    </submittedName>
</protein>
<dbReference type="AlphaFoldDB" id="K9TX72"/>
<accession>K9TX72</accession>
<dbReference type="eggNOG" id="COG1503">
    <property type="taxonomic scope" value="Bacteria"/>
</dbReference>
<keyword evidence="3" id="KW-1185">Reference proteome</keyword>
<dbReference type="Pfam" id="PF18849">
    <property type="entry name" value="baeRF_family7"/>
    <property type="match status" value="1"/>
</dbReference>
<feature type="compositionally biased region" description="Polar residues" evidence="1">
    <location>
        <begin position="179"/>
        <end position="194"/>
    </location>
</feature>
<evidence type="ECO:0000256" key="1">
    <source>
        <dbReference type="SAM" id="MobiDB-lite"/>
    </source>
</evidence>
<sequence>MTYFLHILLLTVDELKNLVAKAKPPCVSLYMPMQKGSTEVRQNPIRFKNLIRQAEERLDAIGIRNTEAVDFLKAAHELDTPEFWEEHQERGLVIFVSPDVFRYYLLPDEVPEIVVVDGQFHLKPLLPLIQNNGRFYVLALSQDNVRFFQGTRYSIKEIEVENLPKDLQTALQYDETAGEGQQRNATGRGTNPASQPGEFHGQGSPDRDEHQKDILQFFHLIDRALHPKLKTASAPLVLAGVEYLFAIYRQANSYQHLVEEGINVNVDIVKPEELRDRAWSLVEPQFLQAQQQAMERYQELAGASTGKASDDLTEIVPAAYYQRVDSLFVASDRQLWGDFNTETMAVNLHSEPEPDDEDLLDFAAVYTLLNGGTVYALAPEDLPTSAPAAAIFRF</sequence>
<dbReference type="InterPro" id="IPR040837">
    <property type="entry name" value="Bact_RF_family7"/>
</dbReference>
<dbReference type="RefSeq" id="WP_015153148.1">
    <property type="nucleotide sequence ID" value="NC_019695.1"/>
</dbReference>
<reference evidence="2 3" key="1">
    <citation type="submission" date="2012-06" db="EMBL/GenBank/DDBJ databases">
        <title>Finished chromosome of genome of Chroococcidiopsis thermalis PCC 7203.</title>
        <authorList>
            <consortium name="US DOE Joint Genome Institute"/>
            <person name="Gugger M."/>
            <person name="Coursin T."/>
            <person name="Rippka R."/>
            <person name="Tandeau De Marsac N."/>
            <person name="Huntemann M."/>
            <person name="Wei C.-L."/>
            <person name="Han J."/>
            <person name="Detter J.C."/>
            <person name="Han C."/>
            <person name="Tapia R."/>
            <person name="Davenport K."/>
            <person name="Daligault H."/>
            <person name="Erkkila T."/>
            <person name="Gu W."/>
            <person name="Munk A.C.C."/>
            <person name="Teshima H."/>
            <person name="Xu Y."/>
            <person name="Chain P."/>
            <person name="Chen A."/>
            <person name="Krypides N."/>
            <person name="Mavromatis K."/>
            <person name="Markowitz V."/>
            <person name="Szeto E."/>
            <person name="Ivanova N."/>
            <person name="Mikhailova N."/>
            <person name="Ovchinnikova G."/>
            <person name="Pagani I."/>
            <person name="Pati A."/>
            <person name="Goodwin L."/>
            <person name="Peters L."/>
            <person name="Pitluck S."/>
            <person name="Woyke T."/>
            <person name="Kerfeld C."/>
        </authorList>
    </citation>
    <scope>NUCLEOTIDE SEQUENCE [LARGE SCALE GENOMIC DNA]</scope>
    <source>
        <strain evidence="2 3">PCC 7203</strain>
    </source>
</reference>
<dbReference type="STRING" id="251229.Chro_1068"/>
<name>K9TX72_CHRTP</name>
<organism evidence="2 3">
    <name type="scientific">Chroococcidiopsis thermalis (strain PCC 7203)</name>
    <dbReference type="NCBI Taxonomy" id="251229"/>
    <lineage>
        <taxon>Bacteria</taxon>
        <taxon>Bacillati</taxon>
        <taxon>Cyanobacteriota</taxon>
        <taxon>Cyanophyceae</taxon>
        <taxon>Chroococcidiopsidales</taxon>
        <taxon>Chroococcidiopsidaceae</taxon>
        <taxon>Chroococcidiopsis</taxon>
    </lineage>
</organism>
<evidence type="ECO:0000313" key="3">
    <source>
        <dbReference type="Proteomes" id="UP000010384"/>
    </source>
</evidence>
<proteinExistence type="predicted"/>
<evidence type="ECO:0000313" key="2">
    <source>
        <dbReference type="EMBL" id="AFY86599.1"/>
    </source>
</evidence>
<dbReference type="Proteomes" id="UP000010384">
    <property type="component" value="Chromosome"/>
</dbReference>
<gene>
    <name evidence="2" type="ORF">Chro_1068</name>
</gene>
<dbReference type="PATRIC" id="fig|251229.3.peg.1268"/>
<dbReference type="EMBL" id="CP003597">
    <property type="protein sequence ID" value="AFY86599.1"/>
    <property type="molecule type" value="Genomic_DNA"/>
</dbReference>
<dbReference type="KEGG" id="cthe:Chro_1068"/>